<dbReference type="RefSeq" id="WP_033095226.1">
    <property type="nucleotide sequence ID" value="NZ_JQED01000047.1"/>
</dbReference>
<accession>A0A099KEA2</accession>
<organism evidence="4 5">
    <name type="scientific">Colwellia psychrerythraea</name>
    <name type="common">Vibrio psychroerythus</name>
    <dbReference type="NCBI Taxonomy" id="28229"/>
    <lineage>
        <taxon>Bacteria</taxon>
        <taxon>Pseudomonadati</taxon>
        <taxon>Pseudomonadota</taxon>
        <taxon>Gammaproteobacteria</taxon>
        <taxon>Alteromonadales</taxon>
        <taxon>Colwelliaceae</taxon>
        <taxon>Colwellia</taxon>
    </lineage>
</organism>
<gene>
    <name evidence="4" type="ORF">ND2E_4203</name>
</gene>
<dbReference type="AlphaFoldDB" id="A0A099KEA2"/>
<evidence type="ECO:0000313" key="4">
    <source>
        <dbReference type="EMBL" id="KGJ88367.1"/>
    </source>
</evidence>
<dbReference type="PROSITE" id="PS52050">
    <property type="entry name" value="WYL"/>
    <property type="match status" value="1"/>
</dbReference>
<comment type="caution">
    <text evidence="4">The sequence shown here is derived from an EMBL/GenBank/DDBJ whole genome shotgun (WGS) entry which is preliminary data.</text>
</comment>
<evidence type="ECO:0000259" key="1">
    <source>
        <dbReference type="Pfam" id="PF13280"/>
    </source>
</evidence>
<dbReference type="Pfam" id="PF26109">
    <property type="entry name" value="WHD_BrxR"/>
    <property type="match status" value="1"/>
</dbReference>
<feature type="domain" description="DNA-binding transcriptional repressor CapW C-terminal dimerisation" evidence="2">
    <location>
        <begin position="205"/>
        <end position="272"/>
    </location>
</feature>
<dbReference type="PATRIC" id="fig|28229.4.peg.3549"/>
<reference evidence="4 5" key="1">
    <citation type="submission" date="2014-08" db="EMBL/GenBank/DDBJ databases">
        <title>Genomic and Phenotypic Diversity of Colwellia psychrerythraea strains from Disparate Marine Basins.</title>
        <authorList>
            <person name="Techtmann S.M."/>
            <person name="Stelling S.C."/>
            <person name="Utturkar S.M."/>
            <person name="Alshibli N."/>
            <person name="Harris A."/>
            <person name="Brown S.D."/>
            <person name="Hazen T.C."/>
        </authorList>
    </citation>
    <scope>NUCLEOTIDE SEQUENCE [LARGE SCALE GENOMIC DNA]</scope>
    <source>
        <strain evidence="4 5">ND2E</strain>
    </source>
</reference>
<dbReference type="InterPro" id="IPR051534">
    <property type="entry name" value="CBASS_pafABC_assoc_protein"/>
</dbReference>
<dbReference type="InterPro" id="IPR059020">
    <property type="entry name" value="CapW_CTD"/>
</dbReference>
<evidence type="ECO:0000313" key="5">
    <source>
        <dbReference type="Proteomes" id="UP000029843"/>
    </source>
</evidence>
<feature type="domain" description="WYL" evidence="1">
    <location>
        <begin position="115"/>
        <end position="179"/>
    </location>
</feature>
<feature type="domain" description="DNA-binding transcriptional repressor CapW winged helix-turn-helix" evidence="3">
    <location>
        <begin position="10"/>
        <end position="77"/>
    </location>
</feature>
<name>A0A099KEA2_COLPS</name>
<dbReference type="PANTHER" id="PTHR34580:SF3">
    <property type="entry name" value="PROTEIN PAFB"/>
    <property type="match status" value="1"/>
</dbReference>
<dbReference type="Proteomes" id="UP000029843">
    <property type="component" value="Unassembled WGS sequence"/>
</dbReference>
<dbReference type="InterPro" id="IPR059019">
    <property type="entry name" value="WHD_CapW"/>
</dbReference>
<dbReference type="InterPro" id="IPR026881">
    <property type="entry name" value="WYL_dom"/>
</dbReference>
<evidence type="ECO:0000259" key="3">
    <source>
        <dbReference type="Pfam" id="PF26109"/>
    </source>
</evidence>
<dbReference type="EMBL" id="JQED01000047">
    <property type="protein sequence ID" value="KGJ88367.1"/>
    <property type="molecule type" value="Genomic_DNA"/>
</dbReference>
<evidence type="ECO:0000259" key="2">
    <source>
        <dbReference type="Pfam" id="PF26107"/>
    </source>
</evidence>
<dbReference type="PANTHER" id="PTHR34580">
    <property type="match status" value="1"/>
</dbReference>
<sequence>MDNTDIQTIERFSFLDFLLLFKGQFTRSELVERFGIGEATASRAIKSYLKKHSNQANYLGPRLGYVTSDTFIPKFKHLTDDGLNYVATGELISKFNISNFGISIHSINKSLSLDVIAPVTRAIVRCSYVNIDYVSTTSGISSRVIAPHSLFRACGTWYFRAYDLQTSSFRTFKFSRLKQTVNLGGVEKDTHNKAKDDAWNQQRLIKLKAHPKLQHAAAIELDLELESNKTKELIMSEVTVGFAMSELRVDCSKKHKLNPKEFPLVLINREELESVESMIIAPGYSYSENM</sequence>
<dbReference type="Pfam" id="PF13280">
    <property type="entry name" value="WYL"/>
    <property type="match status" value="1"/>
</dbReference>
<proteinExistence type="predicted"/>
<dbReference type="Pfam" id="PF26107">
    <property type="entry name" value="BrxR_CTD"/>
    <property type="match status" value="1"/>
</dbReference>
<protein>
    <submittedName>
        <fullName evidence="4">WYL domain containing protein</fullName>
    </submittedName>
</protein>